<dbReference type="GO" id="GO:0043130">
    <property type="term" value="F:ubiquitin binding"/>
    <property type="evidence" value="ECO:0000318"/>
    <property type="project" value="GO_Central"/>
</dbReference>
<evidence type="ECO:0000256" key="2">
    <source>
        <dbReference type="ARBA" id="ARBA00022723"/>
    </source>
</evidence>
<dbReference type="PANTHER" id="PTHR12710">
    <property type="entry name" value="NUCLEAR PROTEIN LOCALIZATION 4"/>
    <property type="match status" value="1"/>
</dbReference>
<dbReference type="EMBL" id="DS469957">
    <property type="protein sequence ID" value="EDO30963.1"/>
    <property type="molecule type" value="Genomic_DNA"/>
</dbReference>
<dbReference type="SMART" id="SM00547">
    <property type="entry name" value="ZnF_RBZ"/>
    <property type="match status" value="1"/>
</dbReference>
<reference evidence="8 9" key="1">
    <citation type="journal article" date="2007" name="Science">
        <title>Sea anemone genome reveals ancestral eumetazoan gene repertoire and genomic organization.</title>
        <authorList>
            <person name="Putnam N.H."/>
            <person name="Srivastava M."/>
            <person name="Hellsten U."/>
            <person name="Dirks B."/>
            <person name="Chapman J."/>
            <person name="Salamov A."/>
            <person name="Terry A."/>
            <person name="Shapiro H."/>
            <person name="Lindquist E."/>
            <person name="Kapitonov V.V."/>
            <person name="Jurka J."/>
            <person name="Genikhovich G."/>
            <person name="Grigoriev I.V."/>
            <person name="Lucas S.M."/>
            <person name="Steele R.E."/>
            <person name="Finnerty J.R."/>
            <person name="Technau U."/>
            <person name="Martindale M.Q."/>
            <person name="Rokhsar D.S."/>
        </authorList>
    </citation>
    <scope>NUCLEOTIDE SEQUENCE [LARGE SCALE GENOMIC DNA]</scope>
    <source>
        <strain evidence="9">CH2 X CH6</strain>
    </source>
</reference>
<proteinExistence type="inferred from homology"/>
<sequence length="541" mass="60573">MVYLFKTGAGVSNVTSEVSLQDTKPENQVEEDEIDVLLSKQDGLIHRKRDPHMCHHGDNSKCVHCVPLEPYDETYLKEHDPPIKHMSLHAYFKKWSHGIDKGKFTMLKDISCKIKEGCAEHPPWPGGICTKCQPTAITLKRQDYRHVDNILFENPSIVQPFLDYWRRTGNQRLGFLYGRYEEHKDVPLGIRAVVAAIYEPPQEGTPDSLELLPNTNLDTVNKLAADLGLRIVGWIFSDLVPDDVKKGTVKHLRDINTHFLTAEECIMAGDFQNQYVSPCRYASSGKFGSKFVTVVVSGNDENQIGFDGFQVSNQCMALVRDDCLVPTLDDPGLGYIRESSSEQYVPDVFYKDTDSYGNEVTLLARPMPIEYLLVQVSAAFPVQPVYTFSPPPSNGAVFPIENRENIGELQDFDAVRRHLSQYPPGDFLSAMSNFHLLVFLATNDMLPLKTHMEELCAAIKNKDAEACDGWRKGEQWGTVEQIIAAHGKDAPSPGPFTHGPIGDVDMEDMTQASRVSSWTCKHCTFINHAMGSCEMCGLPQA</sequence>
<evidence type="ECO:0000256" key="3">
    <source>
        <dbReference type="ARBA" id="ARBA00022771"/>
    </source>
</evidence>
<evidence type="ECO:0000259" key="7">
    <source>
        <dbReference type="PROSITE" id="PS50249"/>
    </source>
</evidence>
<dbReference type="GO" id="GO:0005634">
    <property type="term" value="C:nucleus"/>
    <property type="evidence" value="ECO:0000318"/>
    <property type="project" value="GO_Central"/>
</dbReference>
<dbReference type="InterPro" id="IPR016563">
    <property type="entry name" value="Npl4"/>
</dbReference>
<dbReference type="GO" id="GO:0006511">
    <property type="term" value="P:ubiquitin-dependent protein catabolic process"/>
    <property type="evidence" value="ECO:0000318"/>
    <property type="project" value="GO_Central"/>
</dbReference>
<keyword evidence="9" id="KW-1185">Reference proteome</keyword>
<dbReference type="Pfam" id="PF05021">
    <property type="entry name" value="NPL4"/>
    <property type="match status" value="1"/>
</dbReference>
<evidence type="ECO:0000256" key="4">
    <source>
        <dbReference type="ARBA" id="ARBA00022833"/>
    </source>
</evidence>
<dbReference type="InParanoid" id="A7SZA1"/>
<comment type="pathway">
    <text evidence="5">Protein degradation; proteasomal ubiquitin-dependent pathway.</text>
</comment>
<dbReference type="SUPFAM" id="SSF90209">
    <property type="entry name" value="Ran binding protein zinc finger-like"/>
    <property type="match status" value="1"/>
</dbReference>
<dbReference type="PANTHER" id="PTHR12710:SF0">
    <property type="entry name" value="NUCLEAR PROTEIN LOCALIZATION PROTEIN 4 HOMOLOG"/>
    <property type="match status" value="1"/>
</dbReference>
<evidence type="ECO:0000256" key="5">
    <source>
        <dbReference type="ARBA" id="ARBA00060618"/>
    </source>
</evidence>
<dbReference type="InterPro" id="IPR007716">
    <property type="entry name" value="NPL4_Zn-bd_put"/>
</dbReference>
<comment type="similarity">
    <text evidence="1">Belongs to the NPL4 family.</text>
</comment>
<dbReference type="OMA" id="TKDRYVP"/>
<gene>
    <name evidence="8" type="ORF">NEMVEDRAFT_v1g175733</name>
</gene>
<protein>
    <recommendedName>
        <fullName evidence="6">Nuclear protein localization protein 4 homolog</fullName>
    </recommendedName>
</protein>
<dbReference type="HOGENOM" id="CLU_017172_2_0_1"/>
<name>A7SZA1_NEMVE</name>
<dbReference type="PhylomeDB" id="A7SZA1"/>
<organism evidence="8 9">
    <name type="scientific">Nematostella vectensis</name>
    <name type="common">Starlet sea anemone</name>
    <dbReference type="NCBI Taxonomy" id="45351"/>
    <lineage>
        <taxon>Eukaryota</taxon>
        <taxon>Metazoa</taxon>
        <taxon>Cnidaria</taxon>
        <taxon>Anthozoa</taxon>
        <taxon>Hexacorallia</taxon>
        <taxon>Actiniaria</taxon>
        <taxon>Edwardsiidae</taxon>
        <taxon>Nematostella</taxon>
    </lineage>
</organism>
<evidence type="ECO:0000313" key="8">
    <source>
        <dbReference type="EMBL" id="EDO30963.1"/>
    </source>
</evidence>
<dbReference type="InterPro" id="IPR037518">
    <property type="entry name" value="MPN"/>
</dbReference>
<dbReference type="GO" id="GO:0031625">
    <property type="term" value="F:ubiquitin protein ligase binding"/>
    <property type="evidence" value="ECO:0000318"/>
    <property type="project" value="GO_Central"/>
</dbReference>
<dbReference type="CDD" id="cd08061">
    <property type="entry name" value="MPN_NPL4"/>
    <property type="match status" value="1"/>
</dbReference>
<dbReference type="eggNOG" id="KOG2834">
    <property type="taxonomic scope" value="Eukaryota"/>
</dbReference>
<dbReference type="FunFam" id="3.40.140.10:FF:000012">
    <property type="entry name" value="nuclear protein localization protein 4 homolog"/>
    <property type="match status" value="1"/>
</dbReference>
<dbReference type="InterPro" id="IPR001876">
    <property type="entry name" value="Znf_RanBP2"/>
</dbReference>
<accession>A7SZA1</accession>
<evidence type="ECO:0000256" key="1">
    <source>
        <dbReference type="ARBA" id="ARBA00011025"/>
    </source>
</evidence>
<evidence type="ECO:0000313" key="9">
    <source>
        <dbReference type="Proteomes" id="UP000001593"/>
    </source>
</evidence>
<dbReference type="Proteomes" id="UP000001593">
    <property type="component" value="Unassembled WGS sequence"/>
</dbReference>
<dbReference type="InterPro" id="IPR007717">
    <property type="entry name" value="NPL4_C"/>
</dbReference>
<feature type="domain" description="MPN" evidence="7">
    <location>
        <begin position="150"/>
        <end position="287"/>
    </location>
</feature>
<dbReference type="Pfam" id="PF05020">
    <property type="entry name" value="zf-NPL4"/>
    <property type="match status" value="1"/>
</dbReference>
<evidence type="ECO:0000256" key="6">
    <source>
        <dbReference type="ARBA" id="ARBA00074519"/>
    </source>
</evidence>
<keyword evidence="3" id="KW-0863">Zinc-finger</keyword>
<dbReference type="AlphaFoldDB" id="A7SZA1"/>
<dbReference type="GO" id="GO:0008270">
    <property type="term" value="F:zinc ion binding"/>
    <property type="evidence" value="ECO:0007669"/>
    <property type="project" value="UniProtKB-KW"/>
</dbReference>
<dbReference type="PIRSF" id="PIRSF010052">
    <property type="entry name" value="Polyub_prc_Npl4"/>
    <property type="match status" value="1"/>
</dbReference>
<dbReference type="PROSITE" id="PS50249">
    <property type="entry name" value="MPN"/>
    <property type="match status" value="1"/>
</dbReference>
<keyword evidence="4" id="KW-0862">Zinc</keyword>
<dbReference type="STRING" id="45351.A7SZA1"/>
<keyword evidence="2" id="KW-0479">Metal-binding</keyword>
<dbReference type="InterPro" id="IPR036443">
    <property type="entry name" value="Znf_RanBP2_sf"/>
</dbReference>